<evidence type="ECO:0000313" key="6">
    <source>
        <dbReference type="Proteomes" id="UP000248066"/>
    </source>
</evidence>
<dbReference type="GO" id="GO:0000976">
    <property type="term" value="F:transcription cis-regulatory region binding"/>
    <property type="evidence" value="ECO:0007669"/>
    <property type="project" value="TreeGrafter"/>
</dbReference>
<dbReference type="SUPFAM" id="SSF53822">
    <property type="entry name" value="Periplasmic binding protein-like I"/>
    <property type="match status" value="1"/>
</dbReference>
<evidence type="ECO:0000259" key="4">
    <source>
        <dbReference type="PROSITE" id="PS50932"/>
    </source>
</evidence>
<proteinExistence type="predicted"/>
<dbReference type="PANTHER" id="PTHR30146">
    <property type="entry name" value="LACI-RELATED TRANSCRIPTIONAL REPRESSOR"/>
    <property type="match status" value="1"/>
</dbReference>
<dbReference type="SUPFAM" id="SSF47413">
    <property type="entry name" value="lambda repressor-like DNA-binding domains"/>
    <property type="match status" value="1"/>
</dbReference>
<dbReference type="CDD" id="cd19975">
    <property type="entry name" value="PBP1_CcpA-like"/>
    <property type="match status" value="1"/>
</dbReference>
<dbReference type="CDD" id="cd01392">
    <property type="entry name" value="HTH_LacI"/>
    <property type="match status" value="1"/>
</dbReference>
<dbReference type="InterPro" id="IPR000843">
    <property type="entry name" value="HTH_LacI"/>
</dbReference>
<reference evidence="5 6" key="1">
    <citation type="submission" date="2017-10" db="EMBL/GenBank/DDBJ databases">
        <title>Bacillus sp. nov., a halophilic bacterium isolated from a Yangshapao Lake.</title>
        <authorList>
            <person name="Wang H."/>
        </authorList>
    </citation>
    <scope>NUCLEOTIDE SEQUENCE [LARGE SCALE GENOMIC DNA]</scope>
    <source>
        <strain evidence="5 6">YSP-3</strain>
    </source>
</reference>
<dbReference type="OrthoDB" id="9784962at2"/>
<dbReference type="Gene3D" id="3.40.50.2300">
    <property type="match status" value="2"/>
</dbReference>
<keyword evidence="3" id="KW-0804">Transcription</keyword>
<protein>
    <submittedName>
        <fullName evidence="5">LacI family transcriptional regulator</fullName>
    </submittedName>
</protein>
<dbReference type="SMART" id="SM00354">
    <property type="entry name" value="HTH_LACI"/>
    <property type="match status" value="1"/>
</dbReference>
<dbReference type="Pfam" id="PF00532">
    <property type="entry name" value="Peripla_BP_1"/>
    <property type="match status" value="1"/>
</dbReference>
<dbReference type="PANTHER" id="PTHR30146:SF109">
    <property type="entry name" value="HTH-TYPE TRANSCRIPTIONAL REGULATOR GALS"/>
    <property type="match status" value="1"/>
</dbReference>
<dbReference type="GO" id="GO:0003700">
    <property type="term" value="F:DNA-binding transcription factor activity"/>
    <property type="evidence" value="ECO:0007669"/>
    <property type="project" value="TreeGrafter"/>
</dbReference>
<dbReference type="InterPro" id="IPR001761">
    <property type="entry name" value="Peripla_BP/Lac1_sug-bd_dom"/>
</dbReference>
<dbReference type="Gene3D" id="1.10.260.40">
    <property type="entry name" value="lambda repressor-like DNA-binding domains"/>
    <property type="match status" value="1"/>
</dbReference>
<evidence type="ECO:0000256" key="3">
    <source>
        <dbReference type="ARBA" id="ARBA00023163"/>
    </source>
</evidence>
<comment type="caution">
    <text evidence="5">The sequence shown here is derived from an EMBL/GenBank/DDBJ whole genome shotgun (WGS) entry which is preliminary data.</text>
</comment>
<name>A0A2W0HD01_9BACI</name>
<dbReference type="Proteomes" id="UP000248066">
    <property type="component" value="Unassembled WGS sequence"/>
</dbReference>
<dbReference type="InterPro" id="IPR028082">
    <property type="entry name" value="Peripla_BP_I"/>
</dbReference>
<dbReference type="Pfam" id="PF00356">
    <property type="entry name" value="LacI"/>
    <property type="match status" value="1"/>
</dbReference>
<dbReference type="EMBL" id="PDOF01000001">
    <property type="protein sequence ID" value="PYZ98766.1"/>
    <property type="molecule type" value="Genomic_DNA"/>
</dbReference>
<evidence type="ECO:0000256" key="1">
    <source>
        <dbReference type="ARBA" id="ARBA00023015"/>
    </source>
</evidence>
<dbReference type="PROSITE" id="PS00356">
    <property type="entry name" value="HTH_LACI_1"/>
    <property type="match status" value="1"/>
</dbReference>
<keyword evidence="6" id="KW-1185">Reference proteome</keyword>
<dbReference type="AlphaFoldDB" id="A0A2W0HD01"/>
<organism evidence="5 6">
    <name type="scientific">Alteribacter lacisalsi</name>
    <dbReference type="NCBI Taxonomy" id="2045244"/>
    <lineage>
        <taxon>Bacteria</taxon>
        <taxon>Bacillati</taxon>
        <taxon>Bacillota</taxon>
        <taxon>Bacilli</taxon>
        <taxon>Bacillales</taxon>
        <taxon>Bacillaceae</taxon>
        <taxon>Alteribacter</taxon>
    </lineage>
</organism>
<dbReference type="PRINTS" id="PR00036">
    <property type="entry name" value="HTHLACI"/>
</dbReference>
<dbReference type="InterPro" id="IPR010982">
    <property type="entry name" value="Lambda_DNA-bd_dom_sf"/>
</dbReference>
<gene>
    <name evidence="5" type="ORF">CR205_09395</name>
</gene>
<keyword evidence="2" id="KW-0238">DNA-binding</keyword>
<sequence length="332" mass="35535">MSITIKDVAKKTGVSIATVSRIVNNQSGYSEKTRKKVVQAIAELGYSPNALARGLVGQATRTIGVLLPNVSSLFAGKLLEGIESAAQQQGYSVVVCNTGSEGERTDDYLAVLKQKRVEGVLYASGVFSKEMAEKLAGIGMPAVTVATKSHEETVPFVKVDDRTAAFDGTSYLIEKGHRKIAFIGGELSDPVAGLPRFEGYREALAAHGLKVDDHLLRFGDFRFEAGKEQMQSLLESETAFTAVFATSDEMAVGALHAAREGGVRVPEDLSVLGYDNTLAAEMALPPLTTVEQPLRSMGEAAFASLTGERKSVTAGHKIVERQTVVQIEEDIK</sequence>
<dbReference type="PROSITE" id="PS50932">
    <property type="entry name" value="HTH_LACI_2"/>
    <property type="match status" value="1"/>
</dbReference>
<feature type="domain" description="HTH lacI-type" evidence="4">
    <location>
        <begin position="3"/>
        <end position="57"/>
    </location>
</feature>
<evidence type="ECO:0000313" key="5">
    <source>
        <dbReference type="EMBL" id="PYZ98766.1"/>
    </source>
</evidence>
<evidence type="ECO:0000256" key="2">
    <source>
        <dbReference type="ARBA" id="ARBA00023125"/>
    </source>
</evidence>
<accession>A0A2W0HD01</accession>
<keyword evidence="1" id="KW-0805">Transcription regulation</keyword>